<organism evidence="1">
    <name type="scientific">marine sediment metagenome</name>
    <dbReference type="NCBI Taxonomy" id="412755"/>
    <lineage>
        <taxon>unclassified sequences</taxon>
        <taxon>metagenomes</taxon>
        <taxon>ecological metagenomes</taxon>
    </lineage>
</organism>
<gene>
    <name evidence="1" type="ORF">S12H4_46344</name>
</gene>
<protein>
    <submittedName>
        <fullName evidence="1">Uncharacterized protein</fullName>
    </submittedName>
</protein>
<proteinExistence type="predicted"/>
<accession>X1VWI1</accession>
<feature type="non-terminal residue" evidence="1">
    <location>
        <position position="94"/>
    </location>
</feature>
<dbReference type="AlphaFoldDB" id="X1VWI1"/>
<dbReference type="EMBL" id="BARW01028743">
    <property type="protein sequence ID" value="GAJ15495.1"/>
    <property type="molecule type" value="Genomic_DNA"/>
</dbReference>
<name>X1VWI1_9ZZZZ</name>
<evidence type="ECO:0000313" key="1">
    <source>
        <dbReference type="EMBL" id="GAJ15495.1"/>
    </source>
</evidence>
<reference evidence="1" key="1">
    <citation type="journal article" date="2014" name="Front. Microbiol.">
        <title>High frequency of phylogenetically diverse reductive dehalogenase-homologous genes in deep subseafloor sedimentary metagenomes.</title>
        <authorList>
            <person name="Kawai M."/>
            <person name="Futagami T."/>
            <person name="Toyoda A."/>
            <person name="Takaki Y."/>
            <person name="Nishi S."/>
            <person name="Hori S."/>
            <person name="Arai W."/>
            <person name="Tsubouchi T."/>
            <person name="Morono Y."/>
            <person name="Uchiyama I."/>
            <person name="Ito T."/>
            <person name="Fujiyama A."/>
            <person name="Inagaki F."/>
            <person name="Takami H."/>
        </authorList>
    </citation>
    <scope>NUCLEOTIDE SEQUENCE</scope>
    <source>
        <strain evidence="1">Expedition CK06-06</strain>
    </source>
</reference>
<sequence>MSLDVSKVRYISLIRLEGGESILSLPYAEMSIDPDLIAGFVTAVIIFAKTPIRTIRKAAYDILIEVGETVLVLLVVDPVPSEAPYRERLKKILE</sequence>
<comment type="caution">
    <text evidence="1">The sequence shown here is derived from an EMBL/GenBank/DDBJ whole genome shotgun (WGS) entry which is preliminary data.</text>
</comment>